<protein>
    <submittedName>
        <fullName evidence="1">Uncharacterized protein</fullName>
    </submittedName>
</protein>
<dbReference type="EMBL" id="JZRZ01000029">
    <property type="protein sequence ID" value="KKD56825.1"/>
    <property type="molecule type" value="Genomic_DNA"/>
</dbReference>
<gene>
    <name evidence="1" type="ORF">VM57_18640</name>
</gene>
<evidence type="ECO:0000313" key="2">
    <source>
        <dbReference type="Proteomes" id="UP000243478"/>
    </source>
</evidence>
<name>A0A0F5ZPC0_STEMA</name>
<accession>A0A0F5ZPC0</accession>
<comment type="caution">
    <text evidence="1">The sequence shown here is derived from an EMBL/GenBank/DDBJ whole genome shotgun (WGS) entry which is preliminary data.</text>
</comment>
<reference evidence="1 2" key="1">
    <citation type="submission" date="2015-03" db="EMBL/GenBank/DDBJ databases">
        <title>Draft genome of Stenotrophomonas maltophila isolated from urine specimen.</title>
        <authorList>
            <person name="Murugan N."/>
            <person name="Malathi J."/>
            <person name="Umashankar V."/>
            <person name="Madhavan H."/>
        </authorList>
    </citation>
    <scope>NUCLEOTIDE SEQUENCE [LARGE SCALE GENOMIC DNA]</scope>
    <source>
        <strain evidence="1 2">JMNMN1</strain>
    </source>
</reference>
<evidence type="ECO:0000313" key="1">
    <source>
        <dbReference type="EMBL" id="KKD56825.1"/>
    </source>
</evidence>
<dbReference type="AlphaFoldDB" id="A0A0F5ZPC0"/>
<proteinExistence type="predicted"/>
<organism evidence="1 2">
    <name type="scientific">Stenotrophomonas maltophilia</name>
    <name type="common">Pseudomonas maltophilia</name>
    <name type="synonym">Xanthomonas maltophilia</name>
    <dbReference type="NCBI Taxonomy" id="40324"/>
    <lineage>
        <taxon>Bacteria</taxon>
        <taxon>Pseudomonadati</taxon>
        <taxon>Pseudomonadota</taxon>
        <taxon>Gammaproteobacteria</taxon>
        <taxon>Lysobacterales</taxon>
        <taxon>Lysobacteraceae</taxon>
        <taxon>Stenotrophomonas</taxon>
        <taxon>Stenotrophomonas maltophilia group</taxon>
    </lineage>
</organism>
<sequence length="142" mass="15275">MFPKDQLRAGLGPLVVTVFDEFIAFALVDDAAVISHSKPANLLPGLFSHDGGSAPRIARILRQEHAADGILRGVLLMVLLIHPIRGDDLLGLDAIVIDRLVRKGPLALDLPTKGLSTSYSAKKARMSFWTAASVERGSPIEK</sequence>
<dbReference type="Proteomes" id="UP000243478">
    <property type="component" value="Unassembled WGS sequence"/>
</dbReference>